<comment type="caution">
    <text evidence="2">The sequence shown here is derived from an EMBL/GenBank/DDBJ whole genome shotgun (WGS) entry which is preliminary data.</text>
</comment>
<accession>A0ABS0SHQ0</accession>
<dbReference type="NCBIfam" id="TIGR02786">
    <property type="entry name" value="addB_alphas"/>
    <property type="match status" value="1"/>
</dbReference>
<dbReference type="InterPro" id="IPR038726">
    <property type="entry name" value="PDDEXK_AddAB-type"/>
</dbReference>
<organism evidence="2 3">
    <name type="scientific">Aquamicrobium zhengzhouense</name>
    <dbReference type="NCBI Taxonomy" id="2781738"/>
    <lineage>
        <taxon>Bacteria</taxon>
        <taxon>Pseudomonadati</taxon>
        <taxon>Pseudomonadota</taxon>
        <taxon>Alphaproteobacteria</taxon>
        <taxon>Hyphomicrobiales</taxon>
        <taxon>Phyllobacteriaceae</taxon>
        <taxon>Aquamicrobium</taxon>
    </lineage>
</organism>
<reference evidence="2 3" key="1">
    <citation type="submission" date="2020-10" db="EMBL/GenBank/DDBJ databases">
        <title>Aquamicrobium zhengzhouensis sp. nov., a exopolysaccharide producing bacterium isolated from farmland soil.</title>
        <authorList>
            <person name="Wang X."/>
        </authorList>
    </citation>
    <scope>NUCLEOTIDE SEQUENCE [LARGE SCALE GENOMIC DNA]</scope>
    <source>
        <strain evidence="3">cd-1</strain>
    </source>
</reference>
<dbReference type="SUPFAM" id="SSF52540">
    <property type="entry name" value="P-loop containing nucleoside triphosphate hydrolases"/>
    <property type="match status" value="1"/>
</dbReference>
<keyword evidence="3" id="KW-1185">Reference proteome</keyword>
<dbReference type="Proteomes" id="UP000601789">
    <property type="component" value="Unassembled WGS sequence"/>
</dbReference>
<proteinExistence type="predicted"/>
<dbReference type="InterPro" id="IPR027417">
    <property type="entry name" value="P-loop_NTPase"/>
</dbReference>
<gene>
    <name evidence="2" type="primary">addB</name>
    <name evidence="2" type="ORF">IOD40_19435</name>
</gene>
<dbReference type="RefSeq" id="WP_198478365.1">
    <property type="nucleotide sequence ID" value="NZ_JADGMQ010000024.1"/>
</dbReference>
<dbReference type="Pfam" id="PF12705">
    <property type="entry name" value="PDDEXK_1"/>
    <property type="match status" value="1"/>
</dbReference>
<name>A0ABS0SHQ0_9HYPH</name>
<protein>
    <submittedName>
        <fullName evidence="2">Double-strand break repair protein AddB</fullName>
    </submittedName>
</protein>
<sequence length="1037" mass="112782">MTPRVLSIPSGAPFLSTLAEALLEGRLVPGFSGDGTDPLRLAEATIYVPTRRAARALRDAFVEKLGGVAAILPTIRPLGEFDDDADIFEGSEEDELSLNPPIGQLDRILLLAPLVQAWKKRLPAHVAAMFGEDVVVPASLADAIWLARDLSGLMDEVETGGADWNRLSGLVPEDLANWWQVTLEFLEIVSQAWPALLAERSRSNPAAHRNAMIRAEAERLLRHPPEGPVIAAGSTGSIPATAQLLKSIALLPKGAVVLPGLDLGMDETAWKEIGVPGMTPASFGHPQAVMKKLLATLGIEREDVIEIGAAPDDIAERISIINEALRPAETTDLWVEHVGTGNEAAFRDVTLVEAANEREEALSIAVALRLALEDGTTAFVTGDRSLARRVAMELRRFGIEADDSGGTPLTATPPATLLNLMLEAAFRPGDAVTILALAKHPLLHAGFARSVTRQAAETLDLVALRGGVGRPDIGHLAEEFEKRYRQRSEDPRKPAWWPRLNEERLTQARALATALEQAVAPLQELRDCAVPLSELVRRTVECLEALGRDEDGSVTELYRGDAGDRLASFLRSLAGVEVDLEVEAGEWPDVLNALISGESVKASVSGDSRVSIWGALEARLQDVDTLVLGGLNEGSWPRKAEPDRFMSRFMKSDLELDPPERRIGQAAHDFVLAMGTRKVILTRAARSGDAPAIASRWLQRLETFAGSSVFAGMRDRGMLLTHWARELDVADPVKFAPRPNPTPPLDVRPTRFSVTEVETLRRDAYAIYARRILGLEALEPLLRDPGAAERGNLFHDIVHEFTQAGIEPSAPLAEDQLLKIGREIFDQAELPLDVDAVWWPRFARMAAHFIEWERNRPPIKQRISETRATETPIGMTGATLRGRADRIDLLAGGMADILDFKTGSSPSKAQAHTLLSPQLALEGALLRRGAFIDVGTAEPSQLAYVRMKANGEVVEETILEYKPVGQEKSIKSGIELSEEAWSRLEQLIAHFAKETTGYLSRALPFREGDVGGDYDHLARVLEWSAGGDGDAGGSDGE</sequence>
<dbReference type="InterPro" id="IPR014153">
    <property type="entry name" value="Ds_break_AddB"/>
</dbReference>
<dbReference type="EMBL" id="JADGMQ010000024">
    <property type="protein sequence ID" value="MBI1622828.1"/>
    <property type="molecule type" value="Genomic_DNA"/>
</dbReference>
<evidence type="ECO:0000313" key="3">
    <source>
        <dbReference type="Proteomes" id="UP000601789"/>
    </source>
</evidence>
<evidence type="ECO:0000259" key="1">
    <source>
        <dbReference type="Pfam" id="PF12705"/>
    </source>
</evidence>
<evidence type="ECO:0000313" key="2">
    <source>
        <dbReference type="EMBL" id="MBI1622828.1"/>
    </source>
</evidence>
<feature type="domain" description="PD-(D/E)XK endonuclease-like" evidence="1">
    <location>
        <begin position="751"/>
        <end position="1004"/>
    </location>
</feature>